<name>A0A0D0A3F8_9AGAM</name>
<evidence type="ECO:0000313" key="2">
    <source>
        <dbReference type="EMBL" id="KIK36246.1"/>
    </source>
</evidence>
<reference evidence="2 3" key="1">
    <citation type="submission" date="2014-04" db="EMBL/GenBank/DDBJ databases">
        <authorList>
            <consortium name="DOE Joint Genome Institute"/>
            <person name="Kuo A."/>
            <person name="Ruytinx J."/>
            <person name="Rineau F."/>
            <person name="Colpaert J."/>
            <person name="Kohler A."/>
            <person name="Nagy L.G."/>
            <person name="Floudas D."/>
            <person name="Copeland A."/>
            <person name="Barry K.W."/>
            <person name="Cichocki N."/>
            <person name="Veneault-Fourrey C."/>
            <person name="LaButti K."/>
            <person name="Lindquist E.A."/>
            <person name="Lipzen A."/>
            <person name="Lundell T."/>
            <person name="Morin E."/>
            <person name="Murat C."/>
            <person name="Sun H."/>
            <person name="Tunlid A."/>
            <person name="Henrissat B."/>
            <person name="Grigoriev I.V."/>
            <person name="Hibbett D.S."/>
            <person name="Martin F."/>
            <person name="Nordberg H.P."/>
            <person name="Cantor M.N."/>
            <person name="Hua S.X."/>
        </authorList>
    </citation>
    <scope>NUCLEOTIDE SEQUENCE [LARGE SCALE GENOMIC DNA]</scope>
    <source>
        <strain evidence="2 3">UH-Slu-Lm8-n1</strain>
    </source>
</reference>
<reference evidence="3" key="2">
    <citation type="submission" date="2015-01" db="EMBL/GenBank/DDBJ databases">
        <title>Evolutionary Origins and Diversification of the Mycorrhizal Mutualists.</title>
        <authorList>
            <consortium name="DOE Joint Genome Institute"/>
            <consortium name="Mycorrhizal Genomics Consortium"/>
            <person name="Kohler A."/>
            <person name="Kuo A."/>
            <person name="Nagy L.G."/>
            <person name="Floudas D."/>
            <person name="Copeland A."/>
            <person name="Barry K.W."/>
            <person name="Cichocki N."/>
            <person name="Veneault-Fourrey C."/>
            <person name="LaButti K."/>
            <person name="Lindquist E.A."/>
            <person name="Lipzen A."/>
            <person name="Lundell T."/>
            <person name="Morin E."/>
            <person name="Murat C."/>
            <person name="Riley R."/>
            <person name="Ohm R."/>
            <person name="Sun H."/>
            <person name="Tunlid A."/>
            <person name="Henrissat B."/>
            <person name="Grigoriev I.V."/>
            <person name="Hibbett D.S."/>
            <person name="Martin F."/>
        </authorList>
    </citation>
    <scope>NUCLEOTIDE SEQUENCE [LARGE SCALE GENOMIC DNA]</scope>
    <source>
        <strain evidence="3">UH-Slu-Lm8-n1</strain>
    </source>
</reference>
<dbReference type="SUPFAM" id="SSF56672">
    <property type="entry name" value="DNA/RNA polymerases"/>
    <property type="match status" value="1"/>
</dbReference>
<keyword evidence="3" id="KW-1185">Reference proteome</keyword>
<dbReference type="EMBL" id="KN835547">
    <property type="protein sequence ID" value="KIK36246.1"/>
    <property type="molecule type" value="Genomic_DNA"/>
</dbReference>
<accession>A0A0D0A3F8</accession>
<sequence length="74" mass="8517">MSSFKLEPHWKPEHTRTFLDLKVTITSRPVLHVPKYDRSHFVITTDGCIEGFAAVLSQQAKTQTPTGRWVENLH</sequence>
<feature type="non-terminal residue" evidence="2">
    <location>
        <position position="74"/>
    </location>
</feature>
<evidence type="ECO:0000313" key="3">
    <source>
        <dbReference type="Proteomes" id="UP000054485"/>
    </source>
</evidence>
<dbReference type="HOGENOM" id="CLU_178721_0_0_1"/>
<dbReference type="Proteomes" id="UP000054485">
    <property type="component" value="Unassembled WGS sequence"/>
</dbReference>
<protein>
    <recommendedName>
        <fullName evidence="1">Reverse transcriptase/retrotransposon-derived protein RNase H-like domain-containing protein</fullName>
    </recommendedName>
</protein>
<dbReference type="OrthoDB" id="2662456at2759"/>
<dbReference type="InterPro" id="IPR043502">
    <property type="entry name" value="DNA/RNA_pol_sf"/>
</dbReference>
<gene>
    <name evidence="2" type="ORF">CY34DRAFT_67569</name>
</gene>
<organism evidence="2 3">
    <name type="scientific">Suillus luteus UH-Slu-Lm8-n1</name>
    <dbReference type="NCBI Taxonomy" id="930992"/>
    <lineage>
        <taxon>Eukaryota</taxon>
        <taxon>Fungi</taxon>
        <taxon>Dikarya</taxon>
        <taxon>Basidiomycota</taxon>
        <taxon>Agaricomycotina</taxon>
        <taxon>Agaricomycetes</taxon>
        <taxon>Agaricomycetidae</taxon>
        <taxon>Boletales</taxon>
        <taxon>Suillineae</taxon>
        <taxon>Suillaceae</taxon>
        <taxon>Suillus</taxon>
    </lineage>
</organism>
<dbReference type="Pfam" id="PF17919">
    <property type="entry name" value="RT_RNaseH_2"/>
    <property type="match status" value="1"/>
</dbReference>
<dbReference type="InterPro" id="IPR041577">
    <property type="entry name" value="RT_RNaseH_2"/>
</dbReference>
<evidence type="ECO:0000259" key="1">
    <source>
        <dbReference type="Pfam" id="PF17919"/>
    </source>
</evidence>
<dbReference type="InParanoid" id="A0A0D0A3F8"/>
<dbReference type="STRING" id="930992.A0A0D0A3F8"/>
<feature type="domain" description="Reverse transcriptase/retrotransposon-derived protein RNase H-like" evidence="1">
    <location>
        <begin position="10"/>
        <end position="63"/>
    </location>
</feature>
<proteinExistence type="predicted"/>
<dbReference type="AlphaFoldDB" id="A0A0D0A3F8"/>